<keyword evidence="2" id="KW-0732">Signal</keyword>
<organism evidence="4 5">
    <name type="scientific">Phytophthora ramorum</name>
    <name type="common">Sudden oak death agent</name>
    <dbReference type="NCBI Taxonomy" id="164328"/>
    <lineage>
        <taxon>Eukaryota</taxon>
        <taxon>Sar</taxon>
        <taxon>Stramenopiles</taxon>
        <taxon>Oomycota</taxon>
        <taxon>Peronosporomycetes</taxon>
        <taxon>Peronosporales</taxon>
        <taxon>Peronosporaceae</taxon>
        <taxon>Phytophthora</taxon>
    </lineage>
</organism>
<dbReference type="SUPFAM" id="SSF49482">
    <property type="entry name" value="Aromatic compound dioxygenase"/>
    <property type="match status" value="1"/>
</dbReference>
<evidence type="ECO:0000256" key="2">
    <source>
        <dbReference type="SAM" id="SignalP"/>
    </source>
</evidence>
<feature type="domain" description="Intradiol ring-cleavage dioxygenases" evidence="3">
    <location>
        <begin position="125"/>
        <end position="226"/>
    </location>
</feature>
<dbReference type="OMA" id="FAGQNSC"/>
<dbReference type="GO" id="GO:0016702">
    <property type="term" value="F:oxidoreductase activity, acting on single donors with incorporation of molecular oxygen, incorporation of two atoms of oxygen"/>
    <property type="evidence" value="ECO:0007669"/>
    <property type="project" value="InterPro"/>
</dbReference>
<dbReference type="PANTHER" id="PTHR34315">
    <property type="match status" value="1"/>
</dbReference>
<dbReference type="InterPro" id="IPR000627">
    <property type="entry name" value="Intradiol_dOase_C"/>
</dbReference>
<feature type="compositionally biased region" description="Low complexity" evidence="1">
    <location>
        <begin position="336"/>
        <end position="360"/>
    </location>
</feature>
<proteinExistence type="predicted"/>
<dbReference type="eggNOG" id="ENOG502QWMN">
    <property type="taxonomic scope" value="Eukaryota"/>
</dbReference>
<dbReference type="EMBL" id="DS566097">
    <property type="status" value="NOT_ANNOTATED_CDS"/>
    <property type="molecule type" value="Genomic_DNA"/>
</dbReference>
<feature type="signal peptide" evidence="2">
    <location>
        <begin position="1"/>
        <end position="23"/>
    </location>
</feature>
<protein>
    <recommendedName>
        <fullName evidence="3">Intradiol ring-cleavage dioxygenases domain-containing protein</fullName>
    </recommendedName>
</protein>
<dbReference type="InParanoid" id="H3H185"/>
<reference evidence="5" key="1">
    <citation type="journal article" date="2006" name="Science">
        <title>Phytophthora genome sequences uncover evolutionary origins and mechanisms of pathogenesis.</title>
        <authorList>
            <person name="Tyler B.M."/>
            <person name="Tripathy S."/>
            <person name="Zhang X."/>
            <person name="Dehal P."/>
            <person name="Jiang R.H."/>
            <person name="Aerts A."/>
            <person name="Arredondo F.D."/>
            <person name="Baxter L."/>
            <person name="Bensasson D."/>
            <person name="Beynon J.L."/>
            <person name="Chapman J."/>
            <person name="Damasceno C.M."/>
            <person name="Dorrance A.E."/>
            <person name="Dou D."/>
            <person name="Dickerman A.W."/>
            <person name="Dubchak I.L."/>
            <person name="Garbelotto M."/>
            <person name="Gijzen M."/>
            <person name="Gordon S.G."/>
            <person name="Govers F."/>
            <person name="Grunwald N.J."/>
            <person name="Huang W."/>
            <person name="Ivors K.L."/>
            <person name="Jones R.W."/>
            <person name="Kamoun S."/>
            <person name="Krampis K."/>
            <person name="Lamour K.H."/>
            <person name="Lee M.K."/>
            <person name="McDonald W.H."/>
            <person name="Medina M."/>
            <person name="Meijer H.J."/>
            <person name="Nordberg E.K."/>
            <person name="Maclean D.J."/>
            <person name="Ospina-Giraldo M.D."/>
            <person name="Morris P.F."/>
            <person name="Phuntumart V."/>
            <person name="Putnam N.H."/>
            <person name="Rash S."/>
            <person name="Rose J.K."/>
            <person name="Sakihama Y."/>
            <person name="Salamov A.A."/>
            <person name="Savidor A."/>
            <person name="Scheuring C.F."/>
            <person name="Smith B.M."/>
            <person name="Sobral B.W."/>
            <person name="Terry A."/>
            <person name="Torto-Alalibo T.A."/>
            <person name="Win J."/>
            <person name="Xu Z."/>
            <person name="Zhang H."/>
            <person name="Grigoriev I.V."/>
            <person name="Rokhsar D.S."/>
            <person name="Boore J.L."/>
        </authorList>
    </citation>
    <scope>NUCLEOTIDE SEQUENCE [LARGE SCALE GENOMIC DNA]</scope>
    <source>
        <strain evidence="5">Pr102</strain>
    </source>
</reference>
<feature type="region of interest" description="Disordered" evidence="1">
    <location>
        <begin position="335"/>
        <end position="360"/>
    </location>
</feature>
<feature type="chain" id="PRO_5003586972" description="Intradiol ring-cleavage dioxygenases domain-containing protein" evidence="2">
    <location>
        <begin position="24"/>
        <end position="397"/>
    </location>
</feature>
<sequence length="397" mass="41867">MVKALSVVVATAIAACALAPISAHEGLTTRALSTEERRLFAQSSQSALTTCTATASSRKLQERAAIRRAETVAKLREEHRQRRLDAATALAKDHKSTTTGITADTKSSTLFTSNTYIVEPEVTEGPYYVKGEYIRSDMRETQSGVKMVVDVQVIDVNTCQPVEDMYIDLWHTNATGVYSGVVASTNGNSKDASNINATFLRGVTPTDSDGVAQMLSIFPGHYAGRTTHMHFVGTHDGKVLANKTYSGGSVAHVGQFFFDQTLITEVEAVAPYATNTQTVTLNSKDNILSSAAANGFDPVMNYVKLGSSVSDGLFVWISLAVDMTAVRTPRAVGTLTGTASTSSNSSNSNNSSSGSSATITTTDSNAASSLTVATFSGVAVGLLAAFAPMLMELLATL</sequence>
<dbReference type="Pfam" id="PF00775">
    <property type="entry name" value="Dioxygenase_C"/>
    <property type="match status" value="1"/>
</dbReference>
<dbReference type="PANTHER" id="PTHR34315:SF1">
    <property type="entry name" value="INTRADIOL RING-CLEAVAGE DIOXYGENASES DOMAIN-CONTAINING PROTEIN-RELATED"/>
    <property type="match status" value="1"/>
</dbReference>
<evidence type="ECO:0000313" key="5">
    <source>
        <dbReference type="Proteomes" id="UP000005238"/>
    </source>
</evidence>
<dbReference type="AlphaFoldDB" id="H3H185"/>
<accession>H3H185</accession>
<dbReference type="EnsemblProtists" id="Phyra83986">
    <property type="protein sequence ID" value="Phyra83986"/>
    <property type="gene ID" value="Phyra83986"/>
</dbReference>
<keyword evidence="5" id="KW-1185">Reference proteome</keyword>
<dbReference type="HOGENOM" id="CLU_027719_0_1_1"/>
<evidence type="ECO:0000313" key="4">
    <source>
        <dbReference type="EnsemblProtists" id="Phyra83986"/>
    </source>
</evidence>
<dbReference type="Gene3D" id="2.60.130.10">
    <property type="entry name" value="Aromatic compound dioxygenase"/>
    <property type="match status" value="1"/>
</dbReference>
<dbReference type="InterPro" id="IPR015889">
    <property type="entry name" value="Intradiol_dOase_core"/>
</dbReference>
<dbReference type="CDD" id="cd03457">
    <property type="entry name" value="intradiol_dioxygenase_like"/>
    <property type="match status" value="1"/>
</dbReference>
<dbReference type="Proteomes" id="UP000005238">
    <property type="component" value="Unassembled WGS sequence"/>
</dbReference>
<dbReference type="PROSITE" id="PS51257">
    <property type="entry name" value="PROKAR_LIPOPROTEIN"/>
    <property type="match status" value="1"/>
</dbReference>
<reference evidence="4" key="2">
    <citation type="submission" date="2015-06" db="UniProtKB">
        <authorList>
            <consortium name="EnsemblProtists"/>
        </authorList>
    </citation>
    <scope>IDENTIFICATION</scope>
    <source>
        <strain evidence="4">Pr102</strain>
    </source>
</reference>
<evidence type="ECO:0000259" key="3">
    <source>
        <dbReference type="Pfam" id="PF00775"/>
    </source>
</evidence>
<evidence type="ECO:0000256" key="1">
    <source>
        <dbReference type="SAM" id="MobiDB-lite"/>
    </source>
</evidence>
<dbReference type="GO" id="GO:0008199">
    <property type="term" value="F:ferric iron binding"/>
    <property type="evidence" value="ECO:0007669"/>
    <property type="project" value="InterPro"/>
</dbReference>
<name>H3H185_PHYRM</name>